<evidence type="ECO:0000313" key="1">
    <source>
        <dbReference type="EMBL" id="CAF4125453.1"/>
    </source>
</evidence>
<name>A0A819WGR5_9BILA</name>
<dbReference type="AlphaFoldDB" id="A0A819WGR5"/>
<protein>
    <submittedName>
        <fullName evidence="1">Uncharacterized protein</fullName>
    </submittedName>
</protein>
<accession>A0A819WGR5</accession>
<dbReference type="Proteomes" id="UP000663823">
    <property type="component" value="Unassembled WGS sequence"/>
</dbReference>
<evidence type="ECO:0000313" key="2">
    <source>
        <dbReference type="Proteomes" id="UP000663823"/>
    </source>
</evidence>
<reference evidence="1" key="1">
    <citation type="submission" date="2021-02" db="EMBL/GenBank/DDBJ databases">
        <authorList>
            <person name="Nowell W R."/>
        </authorList>
    </citation>
    <scope>NUCLEOTIDE SEQUENCE</scope>
</reference>
<feature type="non-terminal residue" evidence="1">
    <location>
        <position position="1"/>
    </location>
</feature>
<proteinExistence type="predicted"/>
<comment type="caution">
    <text evidence="1">The sequence shown here is derived from an EMBL/GenBank/DDBJ whole genome shotgun (WGS) entry which is preliminary data.</text>
</comment>
<organism evidence="1 2">
    <name type="scientific">Rotaria sordida</name>
    <dbReference type="NCBI Taxonomy" id="392033"/>
    <lineage>
        <taxon>Eukaryota</taxon>
        <taxon>Metazoa</taxon>
        <taxon>Spiralia</taxon>
        <taxon>Gnathifera</taxon>
        <taxon>Rotifera</taxon>
        <taxon>Eurotatoria</taxon>
        <taxon>Bdelloidea</taxon>
        <taxon>Philodinida</taxon>
        <taxon>Philodinidae</taxon>
        <taxon>Rotaria</taxon>
    </lineage>
</organism>
<gene>
    <name evidence="1" type="ORF">OTI717_LOCUS35047</name>
</gene>
<dbReference type="EMBL" id="CAJOAX010013126">
    <property type="protein sequence ID" value="CAF4125453.1"/>
    <property type="molecule type" value="Genomic_DNA"/>
</dbReference>
<sequence>DSILRNLLSKQITDLNIDIQYDTIAQTTISLSEKFALILSLRKD</sequence>